<dbReference type="Gene3D" id="2.60.40.10">
    <property type="entry name" value="Immunoglobulins"/>
    <property type="match status" value="1"/>
</dbReference>
<organism evidence="2 3">
    <name type="scientific">Chitinimonas lacunae</name>
    <dbReference type="NCBI Taxonomy" id="1963018"/>
    <lineage>
        <taxon>Bacteria</taxon>
        <taxon>Pseudomonadati</taxon>
        <taxon>Pseudomonadota</taxon>
        <taxon>Betaproteobacteria</taxon>
        <taxon>Neisseriales</taxon>
        <taxon>Chitinibacteraceae</taxon>
        <taxon>Chitinimonas</taxon>
    </lineage>
</organism>
<protein>
    <recommendedName>
        <fullName evidence="4">DUF1573 domain-containing protein</fullName>
    </recommendedName>
</protein>
<keyword evidence="3" id="KW-1185">Reference proteome</keyword>
<reference evidence="3" key="1">
    <citation type="journal article" date="2019" name="Int. J. Syst. Evol. Microbiol.">
        <title>The Global Catalogue of Microorganisms (GCM) 10K type strain sequencing project: providing services to taxonomists for standard genome sequencing and annotation.</title>
        <authorList>
            <consortium name="The Broad Institute Genomics Platform"/>
            <consortium name="The Broad Institute Genome Sequencing Center for Infectious Disease"/>
            <person name="Wu L."/>
            <person name="Ma J."/>
        </authorList>
    </citation>
    <scope>NUCLEOTIDE SEQUENCE [LARGE SCALE GENOMIC DNA]</scope>
    <source>
        <strain evidence="3">LMG 29894</strain>
    </source>
</reference>
<gene>
    <name evidence="2" type="ORF">ACFOW7_17925</name>
</gene>
<dbReference type="Proteomes" id="UP001595791">
    <property type="component" value="Unassembled WGS sequence"/>
</dbReference>
<evidence type="ECO:0000256" key="1">
    <source>
        <dbReference type="SAM" id="SignalP"/>
    </source>
</evidence>
<accession>A0ABV8MV18</accession>
<feature type="signal peptide" evidence="1">
    <location>
        <begin position="1"/>
        <end position="25"/>
    </location>
</feature>
<name>A0ABV8MV18_9NEIS</name>
<feature type="chain" id="PRO_5047028203" description="DUF1573 domain-containing protein" evidence="1">
    <location>
        <begin position="26"/>
        <end position="247"/>
    </location>
</feature>
<keyword evidence="1" id="KW-0732">Signal</keyword>
<sequence>MKLRPYAGLAGTALLLAALSAPAIAADPPPIMRDEIRLDSPEGFNFGRVGVGQESRRSVLVTYDPFDKSAAKVTLNTPEISDDVVVCTALNCPQPNSKSFKVVEDGCTGKQLGTGESCKLTLAFAPVAPTTATGNDVTYTARLRVSGSRPYLNDVSHVEARAVLTGTVAGSTNPGHDHTNTDKAYDYIEKLMPGMFKPIATGSFYSRCYARSLCLAEQNGMIYLYQGESMTPVIKVEDVLKLIGSQP</sequence>
<evidence type="ECO:0000313" key="3">
    <source>
        <dbReference type="Proteomes" id="UP001595791"/>
    </source>
</evidence>
<evidence type="ECO:0000313" key="2">
    <source>
        <dbReference type="EMBL" id="MFC4161219.1"/>
    </source>
</evidence>
<proteinExistence type="predicted"/>
<evidence type="ECO:0008006" key="4">
    <source>
        <dbReference type="Google" id="ProtNLM"/>
    </source>
</evidence>
<dbReference type="RefSeq" id="WP_378166910.1">
    <property type="nucleotide sequence ID" value="NZ_JBHSBU010000001.1"/>
</dbReference>
<dbReference type="EMBL" id="JBHSBU010000001">
    <property type="protein sequence ID" value="MFC4161219.1"/>
    <property type="molecule type" value="Genomic_DNA"/>
</dbReference>
<dbReference type="InterPro" id="IPR013783">
    <property type="entry name" value="Ig-like_fold"/>
</dbReference>
<comment type="caution">
    <text evidence="2">The sequence shown here is derived from an EMBL/GenBank/DDBJ whole genome shotgun (WGS) entry which is preliminary data.</text>
</comment>